<evidence type="ECO:0000256" key="8">
    <source>
        <dbReference type="SAM" id="SignalP"/>
    </source>
</evidence>
<dbReference type="Proteomes" id="UP000468388">
    <property type="component" value="Unassembled WGS sequence"/>
</dbReference>
<dbReference type="OrthoDB" id="9768177at2"/>
<dbReference type="Gene3D" id="2.60.40.1120">
    <property type="entry name" value="Carboxypeptidase-like, regulatory domain"/>
    <property type="match status" value="1"/>
</dbReference>
<evidence type="ECO:0000313" key="12">
    <source>
        <dbReference type="Proteomes" id="UP000468388"/>
    </source>
</evidence>
<reference evidence="11 12" key="1">
    <citation type="submission" date="2019-12" db="EMBL/GenBank/DDBJ databases">
        <title>The draft genomic sequence of strain Chitinophaga oryziterrae JCM 16595.</title>
        <authorList>
            <person name="Zhang X."/>
        </authorList>
    </citation>
    <scope>NUCLEOTIDE SEQUENCE [LARGE SCALE GENOMIC DNA]</scope>
    <source>
        <strain evidence="11 12">JCM 16595</strain>
    </source>
</reference>
<evidence type="ECO:0000256" key="3">
    <source>
        <dbReference type="ARBA" id="ARBA00022452"/>
    </source>
</evidence>
<dbReference type="Gene3D" id="2.40.170.20">
    <property type="entry name" value="TonB-dependent receptor, beta-barrel domain"/>
    <property type="match status" value="1"/>
</dbReference>
<dbReference type="SUPFAM" id="SSF56935">
    <property type="entry name" value="Porins"/>
    <property type="match status" value="1"/>
</dbReference>
<keyword evidence="4 7" id="KW-0812">Transmembrane</keyword>
<keyword evidence="8" id="KW-0732">Signal</keyword>
<sequence length="1200" mass="133384">MIKAKTICYRTCIVITMLFFSVSINAQSVTFSGKEVPLENVFTAIKKQTGYAVFYTKNMLQNARPVTYDVKNMPLLDFLNMVLNNQPLSFVVENKTVMIVPKKTDVQISIQLPVEGVVKDSATGNPLPGATVAVFTKGRFVTTDKKGHFSVDAVNGDRLLISFIGYKPYFINADPGANLDITLALQETSLKEVIVSNGYQKIDSRKLTSAITTLKAADIVVPGMYSIDQALEGRVPGLFVVNNSGEVGASPKIRIRGTSTILGSREPVWVVDGVVVNDPVGVDPQTINDLDFVNRLGNAISGLKPFDIEQIDVLKDASATALYGVRAANGVIVITTKKGHAGPPVVSFNNATTYTRRPRYTDHNINLMNSRERIDYSRDVINSGLAYPANINNIGYEGALNDLYTGKSTYAEFEQNVHTLETNNTDWFRIITRDAISTQNNLSISGGSDKINYFASLGEATQMGTLKGEGVNQYTAFVKLNANMTKKLSWEFNLRNNVEKRKYVASSVNALSYAYGTSRAIPGYTNGNDLSYYKSFDPVSYSYYNFNIVNEMQHSQDVSNITGLNLNTNLNYKFNPNLNATVLFSYANNNTGEEISYEENTFYAASLRRSEYKVSPDPAQTLLPYGGELQANNIRNSSYLVRGQVNYGKPIGKDRVDVIVGTEVSSNTYRGLKTVRRGYMSDRGQSFAPIDPVKYPAYAKWANITNVDQIQDGITNLASGYFSGSYTINSKYILNFNTRTDFSNKFGARSREKFLPTWSVSGRWNLSEDLFKNSETVNMLALRTSYGYQGNMLENQTPELIIKQGSVDPVTGQYYSNIAYYPNPNLKWEKNGEVNTALDFSLLHNKIIGSVTYFYKKTKNAFLDKQVSDVNGRTTYIVNSGTIENQGIEVAFSFNPVKSGGKNGFSWRIDPQLGQVINKLLAKAINNNGLNQSVGVSNANTYAAYLKGNQIINDKAVNTFYSYQFNGLDHLKGNPTYKNDDPSNADKYKGLTTDQVYQQVMAPSGNRVPTIQGGISNSFTYHNFSLSFNFAYSLGSKIRLMKLYTGADNRSILYGSAAPLPEKNVNRDFLRRWRKPGDEANTNIPGLLSGNDYARTLTHWSVGQPYQYADNMWQMYDNSDVRIASGNFLKLKTVNFRYALPDNLLRKYGMRSASIMLAGTNLYTFASKKLEGQDPEQAGFDNTVQLSARPTYSFGIDVSF</sequence>
<keyword evidence="2 7" id="KW-0813">Transport</keyword>
<comment type="similarity">
    <text evidence="7">Belongs to the TonB-dependent receptor family.</text>
</comment>
<dbReference type="RefSeq" id="WP_157301601.1">
    <property type="nucleotide sequence ID" value="NZ_BAAAZB010000004.1"/>
</dbReference>
<dbReference type="Pfam" id="PF07660">
    <property type="entry name" value="STN"/>
    <property type="match status" value="1"/>
</dbReference>
<name>A0A6N8JET3_9BACT</name>
<dbReference type="SUPFAM" id="SSF49464">
    <property type="entry name" value="Carboxypeptidase regulatory domain-like"/>
    <property type="match status" value="1"/>
</dbReference>
<dbReference type="NCBIfam" id="TIGR04056">
    <property type="entry name" value="OMP_RagA_SusC"/>
    <property type="match status" value="1"/>
</dbReference>
<accession>A0A6N8JET3</accession>
<gene>
    <name evidence="11" type="ORF">GO495_20510</name>
</gene>
<dbReference type="InterPro" id="IPR011662">
    <property type="entry name" value="Secretin/TonB_short_N"/>
</dbReference>
<dbReference type="InterPro" id="IPR008969">
    <property type="entry name" value="CarboxyPept-like_regulatory"/>
</dbReference>
<dbReference type="InterPro" id="IPR023996">
    <property type="entry name" value="TonB-dep_OMP_SusC/RagA"/>
</dbReference>
<dbReference type="NCBIfam" id="TIGR04057">
    <property type="entry name" value="SusC_RagA_signa"/>
    <property type="match status" value="1"/>
</dbReference>
<keyword evidence="6 7" id="KW-0998">Cell outer membrane</keyword>
<dbReference type="InterPro" id="IPR023997">
    <property type="entry name" value="TonB-dep_OMP_SusC/RagA_CS"/>
</dbReference>
<proteinExistence type="inferred from homology"/>
<protein>
    <submittedName>
        <fullName evidence="11">SusC/RagA family TonB-linked outer membrane protein</fullName>
    </submittedName>
</protein>
<feature type="signal peptide" evidence="8">
    <location>
        <begin position="1"/>
        <end position="26"/>
    </location>
</feature>
<comment type="caution">
    <text evidence="11">The sequence shown here is derived from an EMBL/GenBank/DDBJ whole genome shotgun (WGS) entry which is preliminary data.</text>
</comment>
<dbReference type="PROSITE" id="PS52016">
    <property type="entry name" value="TONB_DEPENDENT_REC_3"/>
    <property type="match status" value="1"/>
</dbReference>
<feature type="chain" id="PRO_5026794638" evidence="8">
    <location>
        <begin position="27"/>
        <end position="1200"/>
    </location>
</feature>
<dbReference type="AlphaFoldDB" id="A0A6N8JET3"/>
<evidence type="ECO:0000256" key="5">
    <source>
        <dbReference type="ARBA" id="ARBA00023136"/>
    </source>
</evidence>
<evidence type="ECO:0000313" key="11">
    <source>
        <dbReference type="EMBL" id="MVT42991.1"/>
    </source>
</evidence>
<dbReference type="Pfam" id="PF07715">
    <property type="entry name" value="Plug"/>
    <property type="match status" value="1"/>
</dbReference>
<evidence type="ECO:0000256" key="6">
    <source>
        <dbReference type="ARBA" id="ARBA00023237"/>
    </source>
</evidence>
<evidence type="ECO:0000256" key="2">
    <source>
        <dbReference type="ARBA" id="ARBA00022448"/>
    </source>
</evidence>
<feature type="domain" description="Secretin/TonB short N-terminal" evidence="9">
    <location>
        <begin position="51"/>
        <end position="102"/>
    </location>
</feature>
<evidence type="ECO:0000256" key="1">
    <source>
        <dbReference type="ARBA" id="ARBA00004571"/>
    </source>
</evidence>
<dbReference type="InterPro" id="IPR036942">
    <property type="entry name" value="Beta-barrel_TonB_sf"/>
</dbReference>
<dbReference type="Gene3D" id="2.170.130.10">
    <property type="entry name" value="TonB-dependent receptor, plug domain"/>
    <property type="match status" value="1"/>
</dbReference>
<organism evidence="11 12">
    <name type="scientific">Chitinophaga oryziterrae</name>
    <dbReference type="NCBI Taxonomy" id="1031224"/>
    <lineage>
        <taxon>Bacteria</taxon>
        <taxon>Pseudomonadati</taxon>
        <taxon>Bacteroidota</taxon>
        <taxon>Chitinophagia</taxon>
        <taxon>Chitinophagales</taxon>
        <taxon>Chitinophagaceae</taxon>
        <taxon>Chitinophaga</taxon>
    </lineage>
</organism>
<keyword evidence="12" id="KW-1185">Reference proteome</keyword>
<dbReference type="EMBL" id="WRXO01000006">
    <property type="protein sequence ID" value="MVT42991.1"/>
    <property type="molecule type" value="Genomic_DNA"/>
</dbReference>
<dbReference type="GO" id="GO:0009279">
    <property type="term" value="C:cell outer membrane"/>
    <property type="evidence" value="ECO:0007669"/>
    <property type="project" value="UniProtKB-SubCell"/>
</dbReference>
<keyword evidence="5 7" id="KW-0472">Membrane</keyword>
<dbReference type="InterPro" id="IPR039426">
    <property type="entry name" value="TonB-dep_rcpt-like"/>
</dbReference>
<evidence type="ECO:0000256" key="7">
    <source>
        <dbReference type="PROSITE-ProRule" id="PRU01360"/>
    </source>
</evidence>
<dbReference type="InterPro" id="IPR037066">
    <property type="entry name" value="Plug_dom_sf"/>
</dbReference>
<evidence type="ECO:0000259" key="10">
    <source>
        <dbReference type="Pfam" id="PF07715"/>
    </source>
</evidence>
<dbReference type="Pfam" id="PF13715">
    <property type="entry name" value="CarbopepD_reg_2"/>
    <property type="match status" value="1"/>
</dbReference>
<comment type="subcellular location">
    <subcellularLocation>
        <location evidence="1 7">Cell outer membrane</location>
        <topology evidence="1 7">Multi-pass membrane protein</topology>
    </subcellularLocation>
</comment>
<keyword evidence="3 7" id="KW-1134">Transmembrane beta strand</keyword>
<evidence type="ECO:0000259" key="9">
    <source>
        <dbReference type="Pfam" id="PF07660"/>
    </source>
</evidence>
<feature type="domain" description="TonB-dependent receptor plug" evidence="10">
    <location>
        <begin position="205"/>
        <end position="331"/>
    </location>
</feature>
<dbReference type="InterPro" id="IPR012910">
    <property type="entry name" value="Plug_dom"/>
</dbReference>
<evidence type="ECO:0000256" key="4">
    <source>
        <dbReference type="ARBA" id="ARBA00022692"/>
    </source>
</evidence>